<organism evidence="8 9">
    <name type="scientific">Arenimonas oryziterrae DSM 21050 = YC6267</name>
    <dbReference type="NCBI Taxonomy" id="1121015"/>
    <lineage>
        <taxon>Bacteria</taxon>
        <taxon>Pseudomonadati</taxon>
        <taxon>Pseudomonadota</taxon>
        <taxon>Gammaproteobacteria</taxon>
        <taxon>Lysobacterales</taxon>
        <taxon>Lysobacteraceae</taxon>
        <taxon>Arenimonas</taxon>
    </lineage>
</organism>
<dbReference type="Pfam" id="PF02265">
    <property type="entry name" value="S1-P1_nuclease"/>
    <property type="match status" value="1"/>
</dbReference>
<dbReference type="AlphaFoldDB" id="A0A091AWC4"/>
<keyword evidence="1" id="KW-0540">Nuclease</keyword>
<dbReference type="PANTHER" id="PTHR33146:SF26">
    <property type="entry name" value="ENDONUCLEASE 4"/>
    <property type="match status" value="1"/>
</dbReference>
<dbReference type="PATRIC" id="fig|1121015.4.peg.1475"/>
<keyword evidence="4" id="KW-0378">Hydrolase</keyword>
<name>A0A091AWC4_9GAMM</name>
<evidence type="ECO:0000256" key="5">
    <source>
        <dbReference type="ARBA" id="ARBA00023157"/>
    </source>
</evidence>
<dbReference type="eggNOG" id="ENOG502Z82C">
    <property type="taxonomic scope" value="Bacteria"/>
</dbReference>
<sequence>MTRFRPFLLASALFLTSTACLAWSANGHRIVGELAQAQLSPAARAEVARLLAGEPVPTLAGVATWADELRDTDEARAKQTSTWHYMNFPRGDCSYVPPRDCPDGRCVIAAINRQFLILSDRTRPDAERREALKFLVHFVGDVHQPMHAGWSDDRGGNDFQVNYQDKGTNLHSTWDRLIVNSRGLDPVAYADLLRRQSPLPRDATRQSDRPAVDWALESCRIVRDDSVYPDKRVITDAYLTTHRPQVERRLREAGNRLADMLNYALAAAPAATAPTTSPAPTR</sequence>
<keyword evidence="7" id="KW-0732">Signal</keyword>
<keyword evidence="9" id="KW-1185">Reference proteome</keyword>
<dbReference type="EMBL" id="AVCI01000005">
    <property type="protein sequence ID" value="KFN43587.1"/>
    <property type="molecule type" value="Genomic_DNA"/>
</dbReference>
<comment type="caution">
    <text evidence="8">The sequence shown here is derived from an EMBL/GenBank/DDBJ whole genome shotgun (WGS) entry which is preliminary data.</text>
</comment>
<dbReference type="CDD" id="cd11010">
    <property type="entry name" value="S1-P1_nuclease"/>
    <property type="match status" value="1"/>
</dbReference>
<reference evidence="8 9" key="1">
    <citation type="submission" date="2013-09" db="EMBL/GenBank/DDBJ databases">
        <title>Genome sequencing of Arenimonas oryziterrae.</title>
        <authorList>
            <person name="Chen F."/>
            <person name="Wang G."/>
        </authorList>
    </citation>
    <scope>NUCLEOTIDE SEQUENCE [LARGE SCALE GENOMIC DNA]</scope>
    <source>
        <strain evidence="8 9">YC6267</strain>
    </source>
</reference>
<dbReference type="InterPro" id="IPR003154">
    <property type="entry name" value="S1/P1nuclease"/>
</dbReference>
<dbReference type="OrthoDB" id="267579at2"/>
<dbReference type="GO" id="GO:0004519">
    <property type="term" value="F:endonuclease activity"/>
    <property type="evidence" value="ECO:0007669"/>
    <property type="project" value="UniProtKB-KW"/>
</dbReference>
<evidence type="ECO:0008006" key="10">
    <source>
        <dbReference type="Google" id="ProtNLM"/>
    </source>
</evidence>
<dbReference type="GO" id="GO:0003676">
    <property type="term" value="F:nucleic acid binding"/>
    <property type="evidence" value="ECO:0007669"/>
    <property type="project" value="InterPro"/>
</dbReference>
<evidence type="ECO:0000256" key="7">
    <source>
        <dbReference type="SAM" id="SignalP"/>
    </source>
</evidence>
<evidence type="ECO:0000313" key="8">
    <source>
        <dbReference type="EMBL" id="KFN43587.1"/>
    </source>
</evidence>
<dbReference type="PROSITE" id="PS51257">
    <property type="entry name" value="PROKAR_LIPOPROTEIN"/>
    <property type="match status" value="1"/>
</dbReference>
<dbReference type="Gene3D" id="1.10.575.10">
    <property type="entry name" value="P1 Nuclease"/>
    <property type="match status" value="1"/>
</dbReference>
<feature type="signal peptide" evidence="7">
    <location>
        <begin position="1"/>
        <end position="22"/>
    </location>
</feature>
<feature type="chain" id="PRO_5001869151" description="Endonuclease" evidence="7">
    <location>
        <begin position="23"/>
        <end position="282"/>
    </location>
</feature>
<evidence type="ECO:0000256" key="3">
    <source>
        <dbReference type="ARBA" id="ARBA00022759"/>
    </source>
</evidence>
<dbReference type="PANTHER" id="PTHR33146">
    <property type="entry name" value="ENDONUCLEASE 4"/>
    <property type="match status" value="1"/>
</dbReference>
<evidence type="ECO:0000256" key="2">
    <source>
        <dbReference type="ARBA" id="ARBA00022723"/>
    </source>
</evidence>
<dbReference type="GO" id="GO:0046872">
    <property type="term" value="F:metal ion binding"/>
    <property type="evidence" value="ECO:0007669"/>
    <property type="project" value="UniProtKB-KW"/>
</dbReference>
<dbReference type="GO" id="GO:0016788">
    <property type="term" value="F:hydrolase activity, acting on ester bonds"/>
    <property type="evidence" value="ECO:0007669"/>
    <property type="project" value="InterPro"/>
</dbReference>
<evidence type="ECO:0000313" key="9">
    <source>
        <dbReference type="Proteomes" id="UP000029385"/>
    </source>
</evidence>
<protein>
    <recommendedName>
        <fullName evidence="10">Endonuclease</fullName>
    </recommendedName>
</protein>
<keyword evidence="5" id="KW-1015">Disulfide bond</keyword>
<evidence type="ECO:0000256" key="1">
    <source>
        <dbReference type="ARBA" id="ARBA00022722"/>
    </source>
</evidence>
<evidence type="ECO:0000256" key="4">
    <source>
        <dbReference type="ARBA" id="ARBA00022801"/>
    </source>
</evidence>
<gene>
    <name evidence="8" type="ORF">N789_09945</name>
</gene>
<dbReference type="RefSeq" id="WP_022968452.1">
    <property type="nucleotide sequence ID" value="NZ_ATVD01000001.1"/>
</dbReference>
<evidence type="ECO:0000256" key="6">
    <source>
        <dbReference type="ARBA" id="ARBA00023180"/>
    </source>
</evidence>
<dbReference type="STRING" id="1121015.GCA_000420545_00801"/>
<accession>A0A091AWC4</accession>
<keyword evidence="6" id="KW-0325">Glycoprotein</keyword>
<dbReference type="Proteomes" id="UP000029385">
    <property type="component" value="Unassembled WGS sequence"/>
</dbReference>
<proteinExistence type="predicted"/>
<keyword evidence="2" id="KW-0479">Metal-binding</keyword>
<dbReference type="InterPro" id="IPR008947">
    <property type="entry name" value="PLipase_C/P1_nuclease_dom_sf"/>
</dbReference>
<keyword evidence="3" id="KW-0255">Endonuclease</keyword>
<dbReference type="GO" id="GO:0006308">
    <property type="term" value="P:DNA catabolic process"/>
    <property type="evidence" value="ECO:0007669"/>
    <property type="project" value="InterPro"/>
</dbReference>
<dbReference type="SUPFAM" id="SSF48537">
    <property type="entry name" value="Phospholipase C/P1 nuclease"/>
    <property type="match status" value="1"/>
</dbReference>